<feature type="compositionally biased region" description="Polar residues" evidence="1">
    <location>
        <begin position="126"/>
        <end position="140"/>
    </location>
</feature>
<organism evidence="2 3">
    <name type="scientific">Pisolithus tinctorius Marx 270</name>
    <dbReference type="NCBI Taxonomy" id="870435"/>
    <lineage>
        <taxon>Eukaryota</taxon>
        <taxon>Fungi</taxon>
        <taxon>Dikarya</taxon>
        <taxon>Basidiomycota</taxon>
        <taxon>Agaricomycotina</taxon>
        <taxon>Agaricomycetes</taxon>
        <taxon>Agaricomycetidae</taxon>
        <taxon>Boletales</taxon>
        <taxon>Sclerodermatineae</taxon>
        <taxon>Pisolithaceae</taxon>
        <taxon>Pisolithus</taxon>
    </lineage>
</organism>
<accession>A0A0C3NFK4</accession>
<sequence>MLQTHLNVWPPQTPPPPALNGSAIRRVIGESQHHPEDIRIPQPGQVRVQAKFTPPPAAWPTISASQSPLPLPEDLTPPRDDVSNRSQNNLSSLNSRFASTLSLRDGGASNDIDKAGISEDDDDAVRSTSTFNSPRNSPGISFSAADGPIWTSNGPVNSTGTALAFGNPFGMSSEVLSRVAPSQSNRTYATIPDPSASLSFGSLDGTITLQSVEQDPWNMPEAGKSSSYLSNPWST</sequence>
<dbReference type="HOGENOM" id="CLU_1180623_0_0_1"/>
<feature type="compositionally biased region" description="Polar residues" evidence="1">
    <location>
        <begin position="224"/>
        <end position="235"/>
    </location>
</feature>
<reference evidence="2 3" key="1">
    <citation type="submission" date="2014-04" db="EMBL/GenBank/DDBJ databases">
        <authorList>
            <consortium name="DOE Joint Genome Institute"/>
            <person name="Kuo A."/>
            <person name="Kohler A."/>
            <person name="Costa M.D."/>
            <person name="Nagy L.G."/>
            <person name="Floudas D."/>
            <person name="Copeland A."/>
            <person name="Barry K.W."/>
            <person name="Cichocki N."/>
            <person name="Veneault-Fourrey C."/>
            <person name="LaButti K."/>
            <person name="Lindquist E.A."/>
            <person name="Lipzen A."/>
            <person name="Lundell T."/>
            <person name="Morin E."/>
            <person name="Murat C."/>
            <person name="Sun H."/>
            <person name="Tunlid A."/>
            <person name="Henrissat B."/>
            <person name="Grigoriev I.V."/>
            <person name="Hibbett D.S."/>
            <person name="Martin F."/>
            <person name="Nordberg H.P."/>
            <person name="Cantor M.N."/>
            <person name="Hua S.X."/>
        </authorList>
    </citation>
    <scope>NUCLEOTIDE SEQUENCE [LARGE SCALE GENOMIC DNA]</scope>
    <source>
        <strain evidence="2 3">Marx 270</strain>
    </source>
</reference>
<evidence type="ECO:0000256" key="1">
    <source>
        <dbReference type="SAM" id="MobiDB-lite"/>
    </source>
</evidence>
<dbReference type="AlphaFoldDB" id="A0A0C3NFK4"/>
<evidence type="ECO:0000313" key="3">
    <source>
        <dbReference type="Proteomes" id="UP000054217"/>
    </source>
</evidence>
<feature type="compositionally biased region" description="Low complexity" evidence="1">
    <location>
        <begin position="84"/>
        <end position="96"/>
    </location>
</feature>
<evidence type="ECO:0000313" key="2">
    <source>
        <dbReference type="EMBL" id="KIN94555.1"/>
    </source>
</evidence>
<protein>
    <submittedName>
        <fullName evidence="2">Uncharacterized protein</fullName>
    </submittedName>
</protein>
<gene>
    <name evidence="2" type="ORF">M404DRAFT_34894</name>
</gene>
<proteinExistence type="predicted"/>
<keyword evidence="3" id="KW-1185">Reference proteome</keyword>
<feature type="region of interest" description="Disordered" evidence="1">
    <location>
        <begin position="1"/>
        <end position="140"/>
    </location>
</feature>
<dbReference type="InParanoid" id="A0A0C3NFK4"/>
<dbReference type="Proteomes" id="UP000054217">
    <property type="component" value="Unassembled WGS sequence"/>
</dbReference>
<feature type="compositionally biased region" description="Basic and acidic residues" evidence="1">
    <location>
        <begin position="27"/>
        <end position="39"/>
    </location>
</feature>
<name>A0A0C3NFK4_PISTI</name>
<dbReference type="EMBL" id="KN832093">
    <property type="protein sequence ID" value="KIN94555.1"/>
    <property type="molecule type" value="Genomic_DNA"/>
</dbReference>
<feature type="region of interest" description="Disordered" evidence="1">
    <location>
        <begin position="216"/>
        <end position="235"/>
    </location>
</feature>
<reference evidence="3" key="2">
    <citation type="submission" date="2015-01" db="EMBL/GenBank/DDBJ databases">
        <title>Evolutionary Origins and Diversification of the Mycorrhizal Mutualists.</title>
        <authorList>
            <consortium name="DOE Joint Genome Institute"/>
            <consortium name="Mycorrhizal Genomics Consortium"/>
            <person name="Kohler A."/>
            <person name="Kuo A."/>
            <person name="Nagy L.G."/>
            <person name="Floudas D."/>
            <person name="Copeland A."/>
            <person name="Barry K.W."/>
            <person name="Cichocki N."/>
            <person name="Veneault-Fourrey C."/>
            <person name="LaButti K."/>
            <person name="Lindquist E.A."/>
            <person name="Lipzen A."/>
            <person name="Lundell T."/>
            <person name="Morin E."/>
            <person name="Murat C."/>
            <person name="Riley R."/>
            <person name="Ohm R."/>
            <person name="Sun H."/>
            <person name="Tunlid A."/>
            <person name="Henrissat B."/>
            <person name="Grigoriev I.V."/>
            <person name="Hibbett D.S."/>
            <person name="Martin F."/>
        </authorList>
    </citation>
    <scope>NUCLEOTIDE SEQUENCE [LARGE SCALE GENOMIC DNA]</scope>
    <source>
        <strain evidence="3">Marx 270</strain>
    </source>
</reference>